<accession>A0ABS1WSY6</accession>
<feature type="signal peptide" evidence="1">
    <location>
        <begin position="1"/>
        <end position="31"/>
    </location>
</feature>
<gene>
    <name evidence="2" type="ORF">JM946_04935</name>
</gene>
<evidence type="ECO:0000256" key="1">
    <source>
        <dbReference type="SAM" id="SignalP"/>
    </source>
</evidence>
<evidence type="ECO:0000313" key="2">
    <source>
        <dbReference type="EMBL" id="MBM0104075.1"/>
    </source>
</evidence>
<name>A0ABS1WSY6_9GAMM</name>
<comment type="caution">
    <text evidence="2">The sequence shown here is derived from an EMBL/GenBank/DDBJ whole genome shotgun (WGS) entry which is preliminary data.</text>
</comment>
<evidence type="ECO:0000313" key="3">
    <source>
        <dbReference type="Proteomes" id="UP000661077"/>
    </source>
</evidence>
<dbReference type="InterPro" id="IPR011990">
    <property type="entry name" value="TPR-like_helical_dom_sf"/>
</dbReference>
<dbReference type="EMBL" id="JAEVLS010000001">
    <property type="protein sequence ID" value="MBM0104075.1"/>
    <property type="molecule type" value="Genomic_DNA"/>
</dbReference>
<protein>
    <recommendedName>
        <fullName evidence="4">Secreted protein</fullName>
    </recommendedName>
</protein>
<keyword evidence="1" id="KW-0732">Signal</keyword>
<dbReference type="RefSeq" id="WP_203166017.1">
    <property type="nucleotide sequence ID" value="NZ_JAEVLS010000001.1"/>
</dbReference>
<evidence type="ECO:0008006" key="4">
    <source>
        <dbReference type="Google" id="ProtNLM"/>
    </source>
</evidence>
<reference evidence="2 3" key="1">
    <citation type="journal article" date="2021" name="Int. J. Syst. Evol. Microbiol.">
        <title>Steroidobacter gossypii sp. nov., isolated from soil of cotton cropping field.</title>
        <authorList>
            <person name="Huang R."/>
            <person name="Yang S."/>
            <person name="Zhen C."/>
            <person name="Liu W."/>
        </authorList>
    </citation>
    <scope>NUCLEOTIDE SEQUENCE [LARGE SCALE GENOMIC DNA]</scope>
    <source>
        <strain evidence="2 3">S1-65</strain>
    </source>
</reference>
<feature type="chain" id="PRO_5045401958" description="Secreted protein" evidence="1">
    <location>
        <begin position="32"/>
        <end position="388"/>
    </location>
</feature>
<organism evidence="2 3">
    <name type="scientific">Steroidobacter gossypii</name>
    <dbReference type="NCBI Taxonomy" id="2805490"/>
    <lineage>
        <taxon>Bacteria</taxon>
        <taxon>Pseudomonadati</taxon>
        <taxon>Pseudomonadota</taxon>
        <taxon>Gammaproteobacteria</taxon>
        <taxon>Steroidobacterales</taxon>
        <taxon>Steroidobacteraceae</taxon>
        <taxon>Steroidobacter</taxon>
    </lineage>
</organism>
<keyword evidence="3" id="KW-1185">Reference proteome</keyword>
<dbReference type="Proteomes" id="UP000661077">
    <property type="component" value="Unassembled WGS sequence"/>
</dbReference>
<sequence>MNCRSHGTTRSAALAAALLFIQIAVPGASQAIEAPKQAPPPAPPPEAPAVTIVPTDETQFQQVLQRVTSFRNLKGLNVSEQIIDQLSRGEADQAVAALSPLAAQGNRQADIALVRIQHWCNSVSSGRNADWKSQLPQVGKQFPPERAPRVAGVLKADAEFKARARGNCAKARFDFGAIESRLRTAADAGDPASATELAPFLRDAAKREALLQDAISKNYAPAMYAAASNLLIAVQRGETTENVSKIRELLKSAGRSIPKAKVDLANCMSLGCDGHPADSRTAQVFGLDAARDGEPTAFLSMVRMPWGRQIPRAQLLAWQYFGNRLNEAGCMGDQYIVTALGFSQSIPALIKTATPQMQDAAIEQADALWKEHGARAKRENGCPATAGD</sequence>
<dbReference type="Gene3D" id="1.25.40.10">
    <property type="entry name" value="Tetratricopeptide repeat domain"/>
    <property type="match status" value="1"/>
</dbReference>
<proteinExistence type="predicted"/>